<proteinExistence type="predicted"/>
<dbReference type="AlphaFoldDB" id="A0A6A6TXX1"/>
<dbReference type="OrthoDB" id="5153318at2759"/>
<keyword evidence="2" id="KW-0812">Transmembrane</keyword>
<name>A0A6A6TXX1_9PEZI</name>
<feature type="compositionally biased region" description="Polar residues" evidence="1">
    <location>
        <begin position="360"/>
        <end position="377"/>
    </location>
</feature>
<feature type="region of interest" description="Disordered" evidence="1">
    <location>
        <begin position="613"/>
        <end position="751"/>
    </location>
</feature>
<feature type="region of interest" description="Disordered" evidence="1">
    <location>
        <begin position="345"/>
        <end position="377"/>
    </location>
</feature>
<feature type="compositionally biased region" description="Low complexity" evidence="1">
    <location>
        <begin position="345"/>
        <end position="359"/>
    </location>
</feature>
<dbReference type="EMBL" id="MU004243">
    <property type="protein sequence ID" value="KAF2664286.1"/>
    <property type="molecule type" value="Genomic_DNA"/>
</dbReference>
<evidence type="ECO:0000256" key="1">
    <source>
        <dbReference type="SAM" id="MobiDB-lite"/>
    </source>
</evidence>
<reference evidence="3" key="1">
    <citation type="journal article" date="2020" name="Stud. Mycol.">
        <title>101 Dothideomycetes genomes: a test case for predicting lifestyles and emergence of pathogens.</title>
        <authorList>
            <person name="Haridas S."/>
            <person name="Albert R."/>
            <person name="Binder M."/>
            <person name="Bloem J."/>
            <person name="Labutti K."/>
            <person name="Salamov A."/>
            <person name="Andreopoulos B."/>
            <person name="Baker S."/>
            <person name="Barry K."/>
            <person name="Bills G."/>
            <person name="Bluhm B."/>
            <person name="Cannon C."/>
            <person name="Castanera R."/>
            <person name="Culley D."/>
            <person name="Daum C."/>
            <person name="Ezra D."/>
            <person name="Gonzalez J."/>
            <person name="Henrissat B."/>
            <person name="Kuo A."/>
            <person name="Liang C."/>
            <person name="Lipzen A."/>
            <person name="Lutzoni F."/>
            <person name="Magnuson J."/>
            <person name="Mondo S."/>
            <person name="Nolan M."/>
            <person name="Ohm R."/>
            <person name="Pangilinan J."/>
            <person name="Park H.-J."/>
            <person name="Ramirez L."/>
            <person name="Alfaro M."/>
            <person name="Sun H."/>
            <person name="Tritt A."/>
            <person name="Yoshinaga Y."/>
            <person name="Zwiers L.-H."/>
            <person name="Turgeon B."/>
            <person name="Goodwin S."/>
            <person name="Spatafora J."/>
            <person name="Crous P."/>
            <person name="Grigoriev I."/>
        </authorList>
    </citation>
    <scope>NUCLEOTIDE SEQUENCE</scope>
    <source>
        <strain evidence="3">CBS 115976</strain>
    </source>
</reference>
<feature type="transmembrane region" description="Helical" evidence="2">
    <location>
        <begin position="12"/>
        <end position="33"/>
    </location>
</feature>
<evidence type="ECO:0000313" key="4">
    <source>
        <dbReference type="Proteomes" id="UP000799302"/>
    </source>
</evidence>
<dbReference type="Proteomes" id="UP000799302">
    <property type="component" value="Unassembled WGS sequence"/>
</dbReference>
<keyword evidence="4" id="KW-1185">Reference proteome</keyword>
<evidence type="ECO:0000256" key="2">
    <source>
        <dbReference type="SAM" id="Phobius"/>
    </source>
</evidence>
<gene>
    <name evidence="3" type="ORF">BT63DRAFT_105389</name>
</gene>
<feature type="compositionally biased region" description="Low complexity" evidence="1">
    <location>
        <begin position="658"/>
        <end position="701"/>
    </location>
</feature>
<feature type="region of interest" description="Disordered" evidence="1">
    <location>
        <begin position="234"/>
        <end position="260"/>
    </location>
</feature>
<keyword evidence="2" id="KW-0472">Membrane</keyword>
<feature type="region of interest" description="Disordered" evidence="1">
    <location>
        <begin position="545"/>
        <end position="580"/>
    </location>
</feature>
<feature type="compositionally biased region" description="Polar residues" evidence="1">
    <location>
        <begin position="629"/>
        <end position="650"/>
    </location>
</feature>
<feature type="compositionally biased region" description="Low complexity" evidence="1">
    <location>
        <begin position="234"/>
        <end position="249"/>
    </location>
</feature>
<organism evidence="3 4">
    <name type="scientific">Microthyrium microscopicum</name>
    <dbReference type="NCBI Taxonomy" id="703497"/>
    <lineage>
        <taxon>Eukaryota</taxon>
        <taxon>Fungi</taxon>
        <taxon>Dikarya</taxon>
        <taxon>Ascomycota</taxon>
        <taxon>Pezizomycotina</taxon>
        <taxon>Dothideomycetes</taxon>
        <taxon>Dothideomycetes incertae sedis</taxon>
        <taxon>Microthyriales</taxon>
        <taxon>Microthyriaceae</taxon>
        <taxon>Microthyrium</taxon>
    </lineage>
</organism>
<keyword evidence="2" id="KW-1133">Transmembrane helix</keyword>
<protein>
    <submittedName>
        <fullName evidence="3">Uncharacterized protein</fullName>
    </submittedName>
</protein>
<sequence length="751" mass="76466">MSILFSRARSSFGYVMILIAGLLFQHTLGLSLFNPELVERRSSDNVSANGQLLELDNVFLLHPQAVAAEPSPNHQSTWKFSPRNLFARDTGCCSGTCFTGTNLVCCPTSATPLACNNGIGCCTGGGSSECCGHADDICCLGTCCLAGYVCAGTNNDQCGYRTVTATNYYTTFGTTTIVVTSTSTNTFTATSTYTSTSTVLETVSNVKTATAVDTTVIISKRGIFTTPISSTRLTSTTATSTETTSTEETVPPKATESPTHSLLAPETIDSQALLARKGRIGKRTVDPITVTTTQVVNGGTYTQTSTYVAGASVTTTLVVTAYATVTSTVVVGAQTTVHVKTTSTTTTSAKATAAAKSTSGNAQAAGGQSNSGQTTNPFTVTGPVAPALSTLRALVPASAQTDPTAACFIQSSYSACYATPTWWSSLPGDSQTYFSSVNSANNAACTSCPASGGSAGLSTGAKAGIGVGAVAGVAGIAALVAFLIKAGVFSSVAGGGAAANSAAMTANVSSSAAQAGNGQAAMNSMSAGQAGQAGQAQMAQGAMGTQGAGWSGVTGQSGAHAGWSGAMGQPGAQAGWTGAMGAPGAHGMPAGEIAGLTAAGVAGGVAGGALLGRRRESEQSVSRRPVAGSTISHDSGLYTASPTMSSSQPEGYTDYDHPQVYQNQQPYQQPHQQPYQQPYQQQYQQPPQYQAYQQPQQQQYPGGRQNMTRSIPEMGPVPVSPPLSSNGGQGHHEMAGNQIYESDAAERRGYP</sequence>
<evidence type="ECO:0000313" key="3">
    <source>
        <dbReference type="EMBL" id="KAF2664286.1"/>
    </source>
</evidence>
<accession>A0A6A6TXX1</accession>